<sequence>MKNNSKARLAGRAVLSLVTRSMHWFSWGIKYAVILPLATIALMALFIFWKDNTTPGQLLAEEIEFVRAIAPAGQFPVHDCPTDVPLSQRCSVIFTDAAGYIENTNRSLVNLFQMFWCTLALMYVAMALVTRKYPTSPGKMKLIRLTADDTRLKEIYSTNNTDTSEKE</sequence>
<evidence type="ECO:0000313" key="2">
    <source>
        <dbReference type="Proteomes" id="UP000514533"/>
    </source>
</evidence>
<proteinExistence type="predicted"/>
<dbReference type="NCBIfam" id="NF010299">
    <property type="entry name" value="PRK13739.1"/>
    <property type="match status" value="1"/>
</dbReference>
<dbReference type="RefSeq" id="WP_050939837.1">
    <property type="nucleotide sequence ID" value="NZ_BFGA01000033.1"/>
</dbReference>
<accession>A0A0L1BU63</accession>
<protein>
    <submittedName>
        <fullName evidence="1">Conjugal transfer protein TraP</fullName>
    </submittedName>
</protein>
<dbReference type="AlphaFoldDB" id="A0A0L1BU63"/>
<evidence type="ECO:0000313" key="1">
    <source>
        <dbReference type="EMBL" id="QMS41654.1"/>
    </source>
</evidence>
<dbReference type="EMBL" id="CP055982">
    <property type="protein sequence ID" value="QMS41654.1"/>
    <property type="molecule type" value="Genomic_DNA"/>
</dbReference>
<organism evidence="1 2">
    <name type="scientific">Escherichia coli</name>
    <dbReference type="NCBI Taxonomy" id="562"/>
    <lineage>
        <taxon>Bacteria</taxon>
        <taxon>Pseudomonadati</taxon>
        <taxon>Pseudomonadota</taxon>
        <taxon>Gammaproteobacteria</taxon>
        <taxon>Enterobacterales</taxon>
        <taxon>Enterobacteriaceae</taxon>
        <taxon>Escherichia</taxon>
    </lineage>
</organism>
<gene>
    <name evidence="1" type="primary">traP</name>
    <name evidence="1" type="ORF">HVV39_27250</name>
</gene>
<keyword evidence="1" id="KW-0614">Plasmid</keyword>
<geneLocation type="plasmid" evidence="2">
    <name>prhb01-c20_2</name>
</geneLocation>
<dbReference type="InterPro" id="IPR009913">
    <property type="entry name" value="TraP"/>
</dbReference>
<dbReference type="Proteomes" id="UP000514533">
    <property type="component" value="Plasmid pRHB01-C20_2"/>
</dbReference>
<name>A0A0L1BU63_ECOLX</name>
<dbReference type="Pfam" id="PF07296">
    <property type="entry name" value="TraP"/>
    <property type="match status" value="1"/>
</dbReference>
<reference evidence="1 2" key="1">
    <citation type="submission" date="2020-06" db="EMBL/GenBank/DDBJ databases">
        <title>REHAB project genomes.</title>
        <authorList>
            <person name="Shaw L.P."/>
        </authorList>
    </citation>
    <scope>NUCLEOTIDE SEQUENCE [LARGE SCALE GENOMIC DNA]</scope>
    <source>
        <strain evidence="1 2">RHB01-C20</strain>
        <plasmid evidence="2">prhb01-c20_2</plasmid>
    </source>
</reference>